<keyword evidence="2" id="KW-1185">Reference proteome</keyword>
<accession>A0ABR6C0U1</accession>
<protein>
    <recommendedName>
        <fullName evidence="3">Major capsid protein</fullName>
    </recommendedName>
</protein>
<evidence type="ECO:0000313" key="2">
    <source>
        <dbReference type="Proteomes" id="UP000587524"/>
    </source>
</evidence>
<comment type="caution">
    <text evidence="1">The sequence shown here is derived from an EMBL/GenBank/DDBJ whole genome shotgun (WGS) entry which is preliminary data.</text>
</comment>
<evidence type="ECO:0000313" key="1">
    <source>
        <dbReference type="EMBL" id="MBA9018578.1"/>
    </source>
</evidence>
<reference evidence="1 2" key="1">
    <citation type="submission" date="2020-08" db="EMBL/GenBank/DDBJ databases">
        <title>Genomic Encyclopedia of Type Strains, Phase IV (KMG-IV): sequencing the most valuable type-strain genomes for metagenomic binning, comparative biology and taxonomic classification.</title>
        <authorList>
            <person name="Goeker M."/>
        </authorList>
    </citation>
    <scope>NUCLEOTIDE SEQUENCE [LARGE SCALE GENOMIC DNA]</scope>
    <source>
        <strain evidence="1 2">DSM 17455</strain>
    </source>
</reference>
<proteinExistence type="predicted"/>
<dbReference type="Proteomes" id="UP000587524">
    <property type="component" value="Unassembled WGS sequence"/>
</dbReference>
<name>A0ABR6C0U1_9HYPH</name>
<evidence type="ECO:0008006" key="3">
    <source>
        <dbReference type="Google" id="ProtNLM"/>
    </source>
</evidence>
<dbReference type="InterPro" id="IPR048813">
    <property type="entry name" value="GP7-like"/>
</dbReference>
<organism evidence="1 2">
    <name type="scientific">Aminobacter ciceronei</name>
    <dbReference type="NCBI Taxonomy" id="150723"/>
    <lineage>
        <taxon>Bacteria</taxon>
        <taxon>Pseudomonadati</taxon>
        <taxon>Pseudomonadota</taxon>
        <taxon>Alphaproteobacteria</taxon>
        <taxon>Hyphomicrobiales</taxon>
        <taxon>Phyllobacteriaceae</taxon>
        <taxon>Aminobacter</taxon>
    </lineage>
</organism>
<gene>
    <name evidence="1" type="ORF">HNQ97_000564</name>
</gene>
<dbReference type="EMBL" id="JACJHZ010000002">
    <property type="protein sequence ID" value="MBA9018578.1"/>
    <property type="molecule type" value="Genomic_DNA"/>
</dbReference>
<dbReference type="Pfam" id="PF20911">
    <property type="entry name" value="GP7"/>
    <property type="match status" value="1"/>
</dbReference>
<sequence>MATLSSTYINLIDVHKQNDPAIGEVIEVLKHQNPILDDAVAMECNNGSSHKHAIRTGLPTPAWGALYKGIPQSKSSLQAVEDTTGFLEARSGVDTRVLKMSKNPAQLRLGEANSHLEAMNQEMATGLFYHDTATTPEKFKGLAARYGVIGGGGAGNQIVDAGGGAGADKTSIWFVTWGDHATHLLFPEGSKAGVQREDKGEQRVLDDQNNAFYVKEEVFTWHMGVAVKDWRYNARIANLKAADVAAGSVDLYKWMRLAYWKLQSRRMDGKTSRIAIYCNRDTLAALDGLSTGNGTAANAALQLQRRELEGQEVLTYRGIPIRETDAILNTEAQVV</sequence>
<dbReference type="RefSeq" id="WP_182573426.1">
    <property type="nucleotide sequence ID" value="NZ_JACJHY010000002.1"/>
</dbReference>
<dbReference type="NCBIfam" id="NF045672">
    <property type="entry name" value="MCP_gp7_epsi_15"/>
    <property type="match status" value="1"/>
</dbReference>